<comment type="pathway">
    <text evidence="6">Metabolic intermediate biosynthesis; chorismate biosynthesis; chorismate from D-erythrose 4-phosphate and phosphoenolpyruvate: step 4/7.</text>
</comment>
<dbReference type="HAMAP" id="MF_00222">
    <property type="entry name" value="Shikimate_DH_AroE"/>
    <property type="match status" value="1"/>
</dbReference>
<sequence length="291" mass="31494">MRVLNLNAETKLTCLLGHPVKHSASPAIHNSSYRELGLNAVYLAFDVLRIDVAIEGLRELGAVGCNITIPHKEKVMELLDSLDERANLIGAVNVIKFGDELSGFNTDVDGVDYSLELLGIRSGESALILGAGGAARAVLASISGKFPKAYISSRDIGRVERLRELCLKLGIECIPLPWEARERALDRIELLVNATPLGTGGEGMPVDASKLSGIAVLDLVYNPPETELVRIARERGCRAIGGLKMLIRQAAVSERIWFGVEPDERVMEEAALRFLGGLHESSQGQRCDNSS</sequence>
<dbReference type="Gene3D" id="3.40.50.10860">
    <property type="entry name" value="Leucine Dehydrogenase, chain A, domain 1"/>
    <property type="match status" value="1"/>
</dbReference>
<evidence type="ECO:0000256" key="5">
    <source>
        <dbReference type="ARBA" id="ARBA00023141"/>
    </source>
</evidence>
<dbReference type="EC" id="1.1.1.25" evidence="1 6"/>
<feature type="binding site" evidence="6">
    <location>
        <begin position="130"/>
        <end position="134"/>
    </location>
    <ligand>
        <name>NADP(+)</name>
        <dbReference type="ChEBI" id="CHEBI:58349"/>
    </ligand>
</feature>
<feature type="binding site" evidence="6">
    <location>
        <position position="84"/>
    </location>
    <ligand>
        <name>NADP(+)</name>
        <dbReference type="ChEBI" id="CHEBI:58349"/>
    </ligand>
</feature>
<dbReference type="Proteomes" id="UP000278149">
    <property type="component" value="Unassembled WGS sequence"/>
</dbReference>
<dbReference type="PANTHER" id="PTHR21089:SF1">
    <property type="entry name" value="BIFUNCTIONAL 3-DEHYDROQUINATE DEHYDRATASE_SHIKIMATE DEHYDROGENASE, CHLOROPLASTIC"/>
    <property type="match status" value="1"/>
</dbReference>
<keyword evidence="3 6" id="KW-0521">NADP</keyword>
<dbReference type="GO" id="GO:0004764">
    <property type="term" value="F:shikimate 3-dehydrogenase (NADP+) activity"/>
    <property type="evidence" value="ECO:0007669"/>
    <property type="project" value="UniProtKB-UniRule"/>
</dbReference>
<dbReference type="Gene3D" id="3.40.50.720">
    <property type="entry name" value="NAD(P)-binding Rossmann-like Domain"/>
    <property type="match status" value="1"/>
</dbReference>
<dbReference type="NCBIfam" id="TIGR00507">
    <property type="entry name" value="aroE"/>
    <property type="match status" value="1"/>
</dbReference>
<comment type="similarity">
    <text evidence="6">Belongs to the shikimate dehydrogenase family.</text>
</comment>
<dbReference type="GO" id="GO:0009073">
    <property type="term" value="P:aromatic amino acid family biosynthetic process"/>
    <property type="evidence" value="ECO:0007669"/>
    <property type="project" value="UniProtKB-KW"/>
</dbReference>
<keyword evidence="4 6" id="KW-0560">Oxidoreductase</keyword>
<evidence type="ECO:0000256" key="6">
    <source>
        <dbReference type="HAMAP-Rule" id="MF_00222"/>
    </source>
</evidence>
<evidence type="ECO:0000313" key="9">
    <source>
        <dbReference type="EMBL" id="RSN69491.1"/>
    </source>
</evidence>
<feature type="binding site" evidence="6">
    <location>
        <position position="221"/>
    </location>
    <ligand>
        <name>shikimate</name>
        <dbReference type="ChEBI" id="CHEBI:36208"/>
    </ligand>
</feature>
<dbReference type="InterPro" id="IPR022893">
    <property type="entry name" value="Shikimate_DH_fam"/>
</dbReference>
<dbReference type="InterPro" id="IPR041121">
    <property type="entry name" value="SDH_C"/>
</dbReference>
<dbReference type="SUPFAM" id="SSF53223">
    <property type="entry name" value="Aminoacid dehydrogenase-like, N-terminal domain"/>
    <property type="match status" value="1"/>
</dbReference>
<feature type="binding site" evidence="6">
    <location>
        <position position="68"/>
    </location>
    <ligand>
        <name>shikimate</name>
        <dbReference type="ChEBI" id="CHEBI:36208"/>
    </ligand>
</feature>
<evidence type="ECO:0000256" key="1">
    <source>
        <dbReference type="ARBA" id="ARBA00012962"/>
    </source>
</evidence>
<dbReference type="RefSeq" id="WP_125741037.1">
    <property type="nucleotide sequence ID" value="NZ_RCOR01000018.1"/>
</dbReference>
<feature type="binding site" evidence="6">
    <location>
        <begin position="23"/>
        <end position="25"/>
    </location>
    <ligand>
        <name>shikimate</name>
        <dbReference type="ChEBI" id="CHEBI:36208"/>
    </ligand>
</feature>
<feature type="active site" description="Proton acceptor" evidence="6">
    <location>
        <position position="72"/>
    </location>
</feature>
<dbReference type="UniPathway" id="UPA00053">
    <property type="reaction ID" value="UER00087"/>
</dbReference>
<feature type="binding site" evidence="6">
    <location>
        <position position="242"/>
    </location>
    <ligand>
        <name>NADP(+)</name>
        <dbReference type="ChEBI" id="CHEBI:58349"/>
    </ligand>
</feature>
<evidence type="ECO:0000313" key="10">
    <source>
        <dbReference type="Proteomes" id="UP000278149"/>
    </source>
</evidence>
<reference evidence="9 10" key="1">
    <citation type="submission" date="2018-10" db="EMBL/GenBank/DDBJ databases">
        <title>Co-occurring genomic capacity for anaerobic methane metabolism and dissimilatory sulfite reduction discovered in the Korarchaeota.</title>
        <authorList>
            <person name="Mckay L.J."/>
            <person name="Dlakic M."/>
            <person name="Fields M.W."/>
            <person name="Delmont T.O."/>
            <person name="Eren A.M."/>
            <person name="Jay Z.J."/>
            <person name="Klingelsmith K.B."/>
            <person name="Rusch D.B."/>
            <person name="Inskeep W.P."/>
        </authorList>
    </citation>
    <scope>NUCLEOTIDE SEQUENCE [LARGE SCALE GENOMIC DNA]</scope>
    <source>
        <strain evidence="9 10">WS</strain>
    </source>
</reference>
<dbReference type="InterPro" id="IPR011342">
    <property type="entry name" value="Shikimate_DH"/>
</dbReference>
<keyword evidence="5 6" id="KW-0057">Aromatic amino acid biosynthesis</keyword>
<dbReference type="GO" id="GO:0009423">
    <property type="term" value="P:chorismate biosynthetic process"/>
    <property type="evidence" value="ECO:0007669"/>
    <property type="project" value="UniProtKB-UniRule"/>
</dbReference>
<protein>
    <recommendedName>
        <fullName evidence="1 6">Shikimate dehydrogenase (NADP(+))</fullName>
        <shortName evidence="6">SDH</shortName>
        <ecNumber evidence="1 6">1.1.1.25</ecNumber>
    </recommendedName>
</protein>
<dbReference type="SUPFAM" id="SSF51735">
    <property type="entry name" value="NAD(P)-binding Rossmann-fold domains"/>
    <property type="match status" value="1"/>
</dbReference>
<dbReference type="Pfam" id="PF18317">
    <property type="entry name" value="SDH_C"/>
    <property type="match status" value="1"/>
</dbReference>
<dbReference type="PANTHER" id="PTHR21089">
    <property type="entry name" value="SHIKIMATE DEHYDROGENASE"/>
    <property type="match status" value="1"/>
</dbReference>
<feature type="binding site" evidence="6">
    <location>
        <position position="107"/>
    </location>
    <ligand>
        <name>shikimate</name>
        <dbReference type="ChEBI" id="CHEBI:36208"/>
    </ligand>
</feature>
<dbReference type="AlphaFoldDB" id="A0A429G6U8"/>
<dbReference type="GO" id="GO:0019632">
    <property type="term" value="P:shikimate metabolic process"/>
    <property type="evidence" value="ECO:0007669"/>
    <property type="project" value="InterPro"/>
</dbReference>
<evidence type="ECO:0000259" key="8">
    <source>
        <dbReference type="Pfam" id="PF18317"/>
    </source>
</evidence>
<evidence type="ECO:0000259" key="7">
    <source>
        <dbReference type="Pfam" id="PF08501"/>
    </source>
</evidence>
<feature type="domain" description="SDH C-terminal" evidence="8">
    <location>
        <begin position="242"/>
        <end position="272"/>
    </location>
</feature>
<comment type="subunit">
    <text evidence="6">Homodimer.</text>
</comment>
<dbReference type="CDD" id="cd01065">
    <property type="entry name" value="NAD_bind_Shikimate_DH"/>
    <property type="match status" value="1"/>
</dbReference>
<dbReference type="GO" id="GO:0050661">
    <property type="term" value="F:NADP binding"/>
    <property type="evidence" value="ECO:0007669"/>
    <property type="project" value="InterPro"/>
</dbReference>
<organism evidence="9 10">
    <name type="scientific">Candidatus Korarchaeum cryptofilum</name>
    <dbReference type="NCBI Taxonomy" id="498846"/>
    <lineage>
        <taxon>Archaea</taxon>
        <taxon>Thermoproteota</taxon>
        <taxon>Candidatus Korarchaeia</taxon>
        <taxon>Candidatus Korarchaeales</taxon>
        <taxon>Candidatus Korarchaeaceae</taxon>
        <taxon>Candidatus Korarchaeum</taxon>
    </lineage>
</organism>
<comment type="caution">
    <text evidence="9">The sequence shown here is derived from an EMBL/GenBank/DDBJ whole genome shotgun (WGS) entry which is preliminary data.</text>
</comment>
<dbReference type="InterPro" id="IPR036291">
    <property type="entry name" value="NAD(P)-bd_dom_sf"/>
</dbReference>
<feature type="binding site" evidence="6">
    <location>
        <position position="93"/>
    </location>
    <ligand>
        <name>shikimate</name>
        <dbReference type="ChEBI" id="CHEBI:36208"/>
    </ligand>
</feature>
<proteinExistence type="inferred from homology"/>
<feature type="binding site" evidence="6">
    <location>
        <position position="249"/>
    </location>
    <ligand>
        <name>shikimate</name>
        <dbReference type="ChEBI" id="CHEBI:36208"/>
    </ligand>
</feature>
<comment type="catalytic activity">
    <reaction evidence="6">
        <text>shikimate + NADP(+) = 3-dehydroshikimate + NADPH + H(+)</text>
        <dbReference type="Rhea" id="RHEA:17737"/>
        <dbReference type="ChEBI" id="CHEBI:15378"/>
        <dbReference type="ChEBI" id="CHEBI:16630"/>
        <dbReference type="ChEBI" id="CHEBI:36208"/>
        <dbReference type="ChEBI" id="CHEBI:57783"/>
        <dbReference type="ChEBI" id="CHEBI:58349"/>
        <dbReference type="EC" id="1.1.1.25"/>
    </reaction>
</comment>
<comment type="function">
    <text evidence="6">Involved in the biosynthesis of the chorismate, which leads to the biosynthesis of aromatic amino acids. Catalyzes the reversible NADPH linked reduction of 3-dehydroshikimate (DHSA) to yield shikimate (SA).</text>
</comment>
<gene>
    <name evidence="6 9" type="primary">aroE</name>
    <name evidence="9" type="ORF">D9Q81_02480</name>
</gene>
<evidence type="ECO:0000256" key="4">
    <source>
        <dbReference type="ARBA" id="ARBA00023002"/>
    </source>
</evidence>
<dbReference type="InterPro" id="IPR013708">
    <property type="entry name" value="Shikimate_DH-bd_N"/>
</dbReference>
<feature type="binding site" evidence="6">
    <location>
        <position position="219"/>
    </location>
    <ligand>
        <name>NADP(+)</name>
        <dbReference type="ChEBI" id="CHEBI:58349"/>
    </ligand>
</feature>
<feature type="domain" description="Shikimate dehydrogenase substrate binding N-terminal" evidence="7">
    <location>
        <begin position="15"/>
        <end position="95"/>
    </location>
</feature>
<dbReference type="Pfam" id="PF08501">
    <property type="entry name" value="Shikimate_dh_N"/>
    <property type="match status" value="1"/>
</dbReference>
<dbReference type="InterPro" id="IPR046346">
    <property type="entry name" value="Aminoacid_DH-like_N_sf"/>
</dbReference>
<evidence type="ECO:0000256" key="3">
    <source>
        <dbReference type="ARBA" id="ARBA00022857"/>
    </source>
</evidence>
<evidence type="ECO:0000256" key="2">
    <source>
        <dbReference type="ARBA" id="ARBA00022605"/>
    </source>
</evidence>
<dbReference type="EMBL" id="RCOR01000018">
    <property type="protein sequence ID" value="RSN69491.1"/>
    <property type="molecule type" value="Genomic_DNA"/>
</dbReference>
<keyword evidence="2 6" id="KW-0028">Amino-acid biosynthesis</keyword>
<comment type="caution">
    <text evidence="6">Lacks conserved residue(s) required for the propagation of feature annotation.</text>
</comment>
<name>A0A429G6U8_9CREN</name>
<accession>A0A429G6U8</accession>
<dbReference type="GO" id="GO:0008652">
    <property type="term" value="P:amino acid biosynthetic process"/>
    <property type="evidence" value="ECO:0007669"/>
    <property type="project" value="UniProtKB-KW"/>
</dbReference>